<feature type="domain" description="SAP" evidence="2">
    <location>
        <begin position="31"/>
        <end position="65"/>
    </location>
</feature>
<dbReference type="Pfam" id="PF02037">
    <property type="entry name" value="SAP"/>
    <property type="match status" value="1"/>
</dbReference>
<dbReference type="HOGENOM" id="CLU_058280_0_0_1"/>
<dbReference type="Proteomes" id="UP000027222">
    <property type="component" value="Unassembled WGS sequence"/>
</dbReference>
<evidence type="ECO:0000313" key="4">
    <source>
        <dbReference type="Proteomes" id="UP000027222"/>
    </source>
</evidence>
<dbReference type="InterPro" id="IPR036361">
    <property type="entry name" value="SAP_dom_sf"/>
</dbReference>
<dbReference type="OrthoDB" id="445357at2759"/>
<dbReference type="STRING" id="685588.A0A067TER4"/>
<organism evidence="3 4">
    <name type="scientific">Galerina marginata (strain CBS 339.88)</name>
    <dbReference type="NCBI Taxonomy" id="685588"/>
    <lineage>
        <taxon>Eukaryota</taxon>
        <taxon>Fungi</taxon>
        <taxon>Dikarya</taxon>
        <taxon>Basidiomycota</taxon>
        <taxon>Agaricomycotina</taxon>
        <taxon>Agaricomycetes</taxon>
        <taxon>Agaricomycetidae</taxon>
        <taxon>Agaricales</taxon>
        <taxon>Agaricineae</taxon>
        <taxon>Strophariaceae</taxon>
        <taxon>Galerina</taxon>
    </lineage>
</organism>
<dbReference type="InterPro" id="IPR003034">
    <property type="entry name" value="SAP_dom"/>
</dbReference>
<keyword evidence="4" id="KW-1185">Reference proteome</keyword>
<dbReference type="EMBL" id="KL142370">
    <property type="protein sequence ID" value="KDR81651.1"/>
    <property type="molecule type" value="Genomic_DNA"/>
</dbReference>
<feature type="compositionally biased region" description="Pro residues" evidence="1">
    <location>
        <begin position="85"/>
        <end position="99"/>
    </location>
</feature>
<gene>
    <name evidence="3" type="ORF">GALMADRAFT_239727</name>
</gene>
<accession>A0A067TER4</accession>
<proteinExistence type="predicted"/>
<sequence length="218" mass="23435">MLRLARLPPRIRPVQPNCRSLVSSALLSRAWQNESIAELRSEAKLRGLSAKGSKAALASRIEDYEKNLAFPGSRNASTTQATPTTSPPPSIIPGNPELPPTSHKAVFDVKIPNLSQPAVQEAVQVPYLPDFWQSSAPSIDPVSEEPQPKLLVVAGVDTHHGGGPSHNLLDLGSGSSKIASATEKAIEILRTDSLLDDILQDLHLPLAKGIKESLQRIF</sequence>
<protein>
    <recommendedName>
        <fullName evidence="2">SAP domain-containing protein</fullName>
    </recommendedName>
</protein>
<evidence type="ECO:0000256" key="1">
    <source>
        <dbReference type="SAM" id="MobiDB-lite"/>
    </source>
</evidence>
<evidence type="ECO:0000313" key="3">
    <source>
        <dbReference type="EMBL" id="KDR81651.1"/>
    </source>
</evidence>
<name>A0A067TER4_GALM3</name>
<feature type="region of interest" description="Disordered" evidence="1">
    <location>
        <begin position="69"/>
        <end position="99"/>
    </location>
</feature>
<dbReference type="PROSITE" id="PS50800">
    <property type="entry name" value="SAP"/>
    <property type="match status" value="1"/>
</dbReference>
<dbReference type="AlphaFoldDB" id="A0A067TER4"/>
<dbReference type="Gene3D" id="1.10.720.30">
    <property type="entry name" value="SAP domain"/>
    <property type="match status" value="1"/>
</dbReference>
<reference evidence="4" key="1">
    <citation type="journal article" date="2014" name="Proc. Natl. Acad. Sci. U.S.A.">
        <title>Extensive sampling of basidiomycete genomes demonstrates inadequacy of the white-rot/brown-rot paradigm for wood decay fungi.</title>
        <authorList>
            <person name="Riley R."/>
            <person name="Salamov A.A."/>
            <person name="Brown D.W."/>
            <person name="Nagy L.G."/>
            <person name="Floudas D."/>
            <person name="Held B.W."/>
            <person name="Levasseur A."/>
            <person name="Lombard V."/>
            <person name="Morin E."/>
            <person name="Otillar R."/>
            <person name="Lindquist E.A."/>
            <person name="Sun H."/>
            <person name="LaButti K.M."/>
            <person name="Schmutz J."/>
            <person name="Jabbour D."/>
            <person name="Luo H."/>
            <person name="Baker S.E."/>
            <person name="Pisabarro A.G."/>
            <person name="Walton J.D."/>
            <person name="Blanchette R.A."/>
            <person name="Henrissat B."/>
            <person name="Martin F."/>
            <person name="Cullen D."/>
            <person name="Hibbett D.S."/>
            <person name="Grigoriev I.V."/>
        </authorList>
    </citation>
    <scope>NUCLEOTIDE SEQUENCE [LARGE SCALE GENOMIC DNA]</scope>
    <source>
        <strain evidence="4">CBS 339.88</strain>
    </source>
</reference>
<evidence type="ECO:0000259" key="2">
    <source>
        <dbReference type="PROSITE" id="PS50800"/>
    </source>
</evidence>
<dbReference type="SUPFAM" id="SSF68906">
    <property type="entry name" value="SAP domain"/>
    <property type="match status" value="1"/>
</dbReference>